<dbReference type="Pfam" id="PF00106">
    <property type="entry name" value="adh_short"/>
    <property type="match status" value="1"/>
</dbReference>
<sequence>MPNFNPETDIPDLSGKVCLVTGGNAGLGEATLAALAQHRPGKLYLAARSRARAEAAVARIRATSAAAAAADIEIVDMDLASLESVAEAAAKIVREAPRLDLLQLNGGIAMVPHATTADGYEVQFGTNYLGHALLTQLLMPKLLATAKLPGADVRIVSMSSVGHRKFELEDGGILFDEVKTDMRRHTAQQLYGQAMLAKVLLARELARRYSTGPDPSPQQRQITATSLHPGTVKTGVWGGATGASGLVWKFVVPAMVALTGVSNAEGAKTQLWLSFADSRDVENGRYYEPVGQLGAEGRYTSDDALARTLWEWTETELAAHGAPGWPPVAAGP</sequence>
<name>A0AAN9YSU6_9PEZI</name>
<evidence type="ECO:0000256" key="2">
    <source>
        <dbReference type="ARBA" id="ARBA00022857"/>
    </source>
</evidence>
<evidence type="ECO:0008006" key="6">
    <source>
        <dbReference type="Google" id="ProtNLM"/>
    </source>
</evidence>
<evidence type="ECO:0000313" key="5">
    <source>
        <dbReference type="Proteomes" id="UP001320420"/>
    </source>
</evidence>
<dbReference type="PANTHER" id="PTHR24320">
    <property type="entry name" value="RETINOL DEHYDROGENASE"/>
    <property type="match status" value="1"/>
</dbReference>
<dbReference type="PANTHER" id="PTHR24320:SF282">
    <property type="entry name" value="WW DOMAIN-CONTAINING OXIDOREDUCTASE"/>
    <property type="match status" value="1"/>
</dbReference>
<comment type="caution">
    <text evidence="4">The sequence shown here is derived from an EMBL/GenBank/DDBJ whole genome shotgun (WGS) entry which is preliminary data.</text>
</comment>
<dbReference type="PRINTS" id="PR00081">
    <property type="entry name" value="GDHRDH"/>
</dbReference>
<gene>
    <name evidence="4" type="ORF">SLS62_005369</name>
</gene>
<dbReference type="EMBL" id="JAKJXP020000036">
    <property type="protein sequence ID" value="KAK7752600.1"/>
    <property type="molecule type" value="Genomic_DNA"/>
</dbReference>
<protein>
    <recommendedName>
        <fullName evidence="6">NAD(P)-binding protein</fullName>
    </recommendedName>
</protein>
<organism evidence="4 5">
    <name type="scientific">Diatrype stigma</name>
    <dbReference type="NCBI Taxonomy" id="117547"/>
    <lineage>
        <taxon>Eukaryota</taxon>
        <taxon>Fungi</taxon>
        <taxon>Dikarya</taxon>
        <taxon>Ascomycota</taxon>
        <taxon>Pezizomycotina</taxon>
        <taxon>Sordariomycetes</taxon>
        <taxon>Xylariomycetidae</taxon>
        <taxon>Xylariales</taxon>
        <taxon>Diatrypaceae</taxon>
        <taxon>Diatrype</taxon>
    </lineage>
</organism>
<proteinExistence type="inferred from homology"/>
<keyword evidence="3" id="KW-0560">Oxidoreductase</keyword>
<evidence type="ECO:0000313" key="4">
    <source>
        <dbReference type="EMBL" id="KAK7752600.1"/>
    </source>
</evidence>
<reference evidence="4 5" key="1">
    <citation type="submission" date="2024-02" db="EMBL/GenBank/DDBJ databases">
        <title>De novo assembly and annotation of 12 fungi associated with fruit tree decline syndrome in Ontario, Canada.</title>
        <authorList>
            <person name="Sulman M."/>
            <person name="Ellouze W."/>
            <person name="Ilyukhin E."/>
        </authorList>
    </citation>
    <scope>NUCLEOTIDE SEQUENCE [LARGE SCALE GENOMIC DNA]</scope>
    <source>
        <strain evidence="4 5">M11/M66-122</strain>
    </source>
</reference>
<comment type="similarity">
    <text evidence="1">Belongs to the short-chain dehydrogenases/reductases (SDR) family.</text>
</comment>
<keyword evidence="2" id="KW-0521">NADP</keyword>
<dbReference type="GO" id="GO:0016491">
    <property type="term" value="F:oxidoreductase activity"/>
    <property type="evidence" value="ECO:0007669"/>
    <property type="project" value="UniProtKB-KW"/>
</dbReference>
<dbReference type="InterPro" id="IPR036291">
    <property type="entry name" value="NAD(P)-bd_dom_sf"/>
</dbReference>
<evidence type="ECO:0000256" key="1">
    <source>
        <dbReference type="ARBA" id="ARBA00006484"/>
    </source>
</evidence>
<dbReference type="InterPro" id="IPR002347">
    <property type="entry name" value="SDR_fam"/>
</dbReference>
<evidence type="ECO:0000256" key="3">
    <source>
        <dbReference type="ARBA" id="ARBA00023002"/>
    </source>
</evidence>
<dbReference type="SUPFAM" id="SSF51735">
    <property type="entry name" value="NAD(P)-binding Rossmann-fold domains"/>
    <property type="match status" value="1"/>
</dbReference>
<dbReference type="Proteomes" id="UP001320420">
    <property type="component" value="Unassembled WGS sequence"/>
</dbReference>
<dbReference type="Gene3D" id="3.40.50.720">
    <property type="entry name" value="NAD(P)-binding Rossmann-like Domain"/>
    <property type="match status" value="1"/>
</dbReference>
<dbReference type="AlphaFoldDB" id="A0AAN9YSU6"/>
<accession>A0AAN9YSU6</accession>
<keyword evidence="5" id="KW-1185">Reference proteome</keyword>